<dbReference type="InterPro" id="IPR004176">
    <property type="entry name" value="Clp_R_N"/>
</dbReference>
<dbReference type="PROSITE" id="PS51903">
    <property type="entry name" value="CLP_R"/>
    <property type="match status" value="1"/>
</dbReference>
<comment type="caution">
    <text evidence="3">The sequence shown here is derived from an EMBL/GenBank/DDBJ whole genome shotgun (WGS) entry which is preliminary data.</text>
</comment>
<gene>
    <name evidence="3" type="ORF">FHR34_006411</name>
</gene>
<keyword evidence="1" id="KW-0677">Repeat</keyword>
<dbReference type="EMBL" id="JACHJV010000001">
    <property type="protein sequence ID" value="MBB4927418.1"/>
    <property type="molecule type" value="Genomic_DNA"/>
</dbReference>
<dbReference type="SUPFAM" id="SSF81923">
    <property type="entry name" value="Double Clp-N motif"/>
    <property type="match status" value="1"/>
</dbReference>
<protein>
    <recommendedName>
        <fullName evidence="2">Clp R domain-containing protein</fullName>
    </recommendedName>
</protein>
<dbReference type="Gene3D" id="1.10.1780.10">
    <property type="entry name" value="Clp, N-terminal domain"/>
    <property type="match status" value="1"/>
</dbReference>
<proteinExistence type="predicted"/>
<keyword evidence="4" id="KW-1185">Reference proteome</keyword>
<evidence type="ECO:0000259" key="2">
    <source>
        <dbReference type="PROSITE" id="PS51903"/>
    </source>
</evidence>
<evidence type="ECO:0000313" key="3">
    <source>
        <dbReference type="EMBL" id="MBB4927418.1"/>
    </source>
</evidence>
<dbReference type="Proteomes" id="UP000540506">
    <property type="component" value="Unassembled WGS sequence"/>
</dbReference>
<dbReference type="RefSeq" id="WP_184941688.1">
    <property type="nucleotide sequence ID" value="NZ_JACHJV010000001.1"/>
</dbReference>
<feature type="domain" description="Clp R" evidence="2">
    <location>
        <begin position="1"/>
        <end position="70"/>
    </location>
</feature>
<dbReference type="InterPro" id="IPR036628">
    <property type="entry name" value="Clp_N_dom_sf"/>
</dbReference>
<dbReference type="AlphaFoldDB" id="A0A7W7VYU6"/>
<name>A0A7W7VYU6_KITKI</name>
<dbReference type="Pfam" id="PF02861">
    <property type="entry name" value="Clp_N"/>
    <property type="match status" value="1"/>
</dbReference>
<accession>A0A7W7VYU6</accession>
<organism evidence="3 4">
    <name type="scientific">Kitasatospora kifunensis</name>
    <name type="common">Streptomyces kifunensis</name>
    <dbReference type="NCBI Taxonomy" id="58351"/>
    <lineage>
        <taxon>Bacteria</taxon>
        <taxon>Bacillati</taxon>
        <taxon>Actinomycetota</taxon>
        <taxon>Actinomycetes</taxon>
        <taxon>Kitasatosporales</taxon>
        <taxon>Streptomycetaceae</taxon>
        <taxon>Kitasatospora</taxon>
    </lineage>
</organism>
<evidence type="ECO:0000256" key="1">
    <source>
        <dbReference type="PROSITE-ProRule" id="PRU01251"/>
    </source>
</evidence>
<reference evidence="3 4" key="1">
    <citation type="submission" date="2020-08" db="EMBL/GenBank/DDBJ databases">
        <title>Sequencing the genomes of 1000 actinobacteria strains.</title>
        <authorList>
            <person name="Klenk H.-P."/>
        </authorList>
    </citation>
    <scope>NUCLEOTIDE SEQUENCE [LARGE SCALE GENOMIC DNA]</scope>
    <source>
        <strain evidence="3 4">DSM 41654</strain>
    </source>
</reference>
<sequence length="235" mass="25336">MFHGDDPELVRILRRARAAARDLGHPRVGSEHLLLALTLGGDKVAGVLARSGATSTALHEPVRAAAPWGAGAAADRGLMASLGIDLDRILQNSDVTTWDQPVGHAPVLPLGAGNARRRCARVDPPLGVDAQAVYEASLRLALARRERQHRSEHLALALVSLDPGVDWALTVIAVDRRSLMDDLAAAFPPPGRNPLLRVERRLGHRLRHRHLVQRYQHLTGRTAVEGVTAARLIAG</sequence>
<evidence type="ECO:0000313" key="4">
    <source>
        <dbReference type="Proteomes" id="UP000540506"/>
    </source>
</evidence>